<dbReference type="GO" id="GO:0046872">
    <property type="term" value="F:metal ion binding"/>
    <property type="evidence" value="ECO:0007669"/>
    <property type="project" value="UniProtKB-KW"/>
</dbReference>
<organism evidence="2 3">
    <name type="scientific">Herbihabitans rhizosphaerae</name>
    <dbReference type="NCBI Taxonomy" id="1872711"/>
    <lineage>
        <taxon>Bacteria</taxon>
        <taxon>Bacillati</taxon>
        <taxon>Actinomycetota</taxon>
        <taxon>Actinomycetes</taxon>
        <taxon>Pseudonocardiales</taxon>
        <taxon>Pseudonocardiaceae</taxon>
        <taxon>Herbihabitans</taxon>
    </lineage>
</organism>
<keyword evidence="3" id="KW-1185">Reference proteome</keyword>
<dbReference type="InterPro" id="IPR050792">
    <property type="entry name" value="ADP-ribosylglycohydrolase"/>
</dbReference>
<dbReference type="InterPro" id="IPR005502">
    <property type="entry name" value="Ribosyl_crysJ1"/>
</dbReference>
<dbReference type="EMBL" id="SGWQ01000003">
    <property type="protein sequence ID" value="RZS41234.1"/>
    <property type="molecule type" value="Genomic_DNA"/>
</dbReference>
<keyword evidence="2" id="KW-0378">Hydrolase</keyword>
<evidence type="ECO:0000313" key="2">
    <source>
        <dbReference type="EMBL" id="RZS41234.1"/>
    </source>
</evidence>
<feature type="binding site" evidence="1">
    <location>
        <position position="269"/>
    </location>
    <ligand>
        <name>Mg(2+)</name>
        <dbReference type="ChEBI" id="CHEBI:18420"/>
        <label>1</label>
    </ligand>
</feature>
<evidence type="ECO:0000256" key="1">
    <source>
        <dbReference type="PIRSR" id="PIRSR605502-1"/>
    </source>
</evidence>
<keyword evidence="1" id="KW-0460">Magnesium</keyword>
<reference evidence="2 3" key="1">
    <citation type="submission" date="2019-02" db="EMBL/GenBank/DDBJ databases">
        <title>Genomic Encyclopedia of Type Strains, Phase IV (KMG-IV): sequencing the most valuable type-strain genomes for metagenomic binning, comparative biology and taxonomic classification.</title>
        <authorList>
            <person name="Goeker M."/>
        </authorList>
    </citation>
    <scope>NUCLEOTIDE SEQUENCE [LARGE SCALE GENOMIC DNA]</scope>
    <source>
        <strain evidence="2 3">DSM 101727</strain>
    </source>
</reference>
<accession>A0A4Q7KWS9</accession>
<comment type="caution">
    <text evidence="2">The sequence shown here is derived from an EMBL/GenBank/DDBJ whole genome shotgun (WGS) entry which is preliminary data.</text>
</comment>
<feature type="binding site" evidence="1">
    <location>
        <position position="62"/>
    </location>
    <ligand>
        <name>Mg(2+)</name>
        <dbReference type="ChEBI" id="CHEBI:18420"/>
        <label>1</label>
    </ligand>
</feature>
<feature type="binding site" evidence="1">
    <location>
        <position position="61"/>
    </location>
    <ligand>
        <name>Mg(2+)</name>
        <dbReference type="ChEBI" id="CHEBI:18420"/>
        <label>1</label>
    </ligand>
</feature>
<comment type="cofactor">
    <cofactor evidence="1">
        <name>Mg(2+)</name>
        <dbReference type="ChEBI" id="CHEBI:18420"/>
    </cofactor>
    <text evidence="1">Binds 2 magnesium ions per subunit.</text>
</comment>
<evidence type="ECO:0000313" key="3">
    <source>
        <dbReference type="Proteomes" id="UP000294257"/>
    </source>
</evidence>
<feature type="binding site" evidence="1">
    <location>
        <position position="266"/>
    </location>
    <ligand>
        <name>Mg(2+)</name>
        <dbReference type="ChEBI" id="CHEBI:18420"/>
        <label>1</label>
    </ligand>
</feature>
<gene>
    <name evidence="2" type="ORF">EV193_103554</name>
</gene>
<dbReference type="AlphaFoldDB" id="A0A4Q7KWS9"/>
<dbReference type="GO" id="GO:0016787">
    <property type="term" value="F:hydrolase activity"/>
    <property type="evidence" value="ECO:0007669"/>
    <property type="project" value="UniProtKB-KW"/>
</dbReference>
<sequence length="307" mass="31695">MDPADNRDQLPLKELRAAGLAIAFSVVAGDPVVASLVGLAVGDAYGEQAVLPTPPPWRWTDDAEMACSVYAVLARDGRIDQDVLAASFAEHYDPDRGYGSGAGRMLLRQRAGEPWRDVAADAFGGNGSWGNGAAMRVAPVGVWFRTSLDDVVDQAAASARVTHTHPEGVAGAVGVAVAAAVATTTDGDPAAFLDAVAPHVPDSEVRDGIRRAGDLIGADAREAAGVLGTGGRVSAMDTVPLALWLVAHHLDDFAGGVTTAAEVSEDVDTMCAIVGGIVAARVTLDGIPAEWRAACEPLPEWCGLELR</sequence>
<dbReference type="Pfam" id="PF03747">
    <property type="entry name" value="ADP_ribosyl_GH"/>
    <property type="match status" value="1"/>
</dbReference>
<protein>
    <submittedName>
        <fullName evidence="2">ADP-ribosylglycohydrolase</fullName>
    </submittedName>
</protein>
<proteinExistence type="predicted"/>
<dbReference type="Proteomes" id="UP000294257">
    <property type="component" value="Unassembled WGS sequence"/>
</dbReference>
<dbReference type="PANTHER" id="PTHR16222:SF12">
    <property type="entry name" value="ADP-RIBOSYLGLYCOHYDROLASE-RELATED"/>
    <property type="match status" value="1"/>
</dbReference>
<name>A0A4Q7KWS9_9PSEU</name>
<dbReference type="PANTHER" id="PTHR16222">
    <property type="entry name" value="ADP-RIBOSYLGLYCOHYDROLASE"/>
    <property type="match status" value="1"/>
</dbReference>
<feature type="binding site" evidence="1">
    <location>
        <position position="268"/>
    </location>
    <ligand>
        <name>Mg(2+)</name>
        <dbReference type="ChEBI" id="CHEBI:18420"/>
        <label>1</label>
    </ligand>
</feature>
<dbReference type="InterPro" id="IPR036705">
    <property type="entry name" value="Ribosyl_crysJ1_sf"/>
</dbReference>
<keyword evidence="1" id="KW-0479">Metal-binding</keyword>
<dbReference type="SUPFAM" id="SSF101478">
    <property type="entry name" value="ADP-ribosylglycohydrolase"/>
    <property type="match status" value="1"/>
</dbReference>
<feature type="binding site" evidence="1">
    <location>
        <position position="60"/>
    </location>
    <ligand>
        <name>Mg(2+)</name>
        <dbReference type="ChEBI" id="CHEBI:18420"/>
        <label>1</label>
    </ligand>
</feature>
<dbReference type="Gene3D" id="1.10.4080.10">
    <property type="entry name" value="ADP-ribosylation/Crystallin J1"/>
    <property type="match status" value="1"/>
</dbReference>